<dbReference type="InterPro" id="IPR025241">
    <property type="entry name" value="DUF4190"/>
</dbReference>
<evidence type="ECO:0000259" key="3">
    <source>
        <dbReference type="Pfam" id="PF13828"/>
    </source>
</evidence>
<evidence type="ECO:0000256" key="2">
    <source>
        <dbReference type="SAM" id="Phobius"/>
    </source>
</evidence>
<dbReference type="AlphaFoldDB" id="A0A941EQL8"/>
<comment type="caution">
    <text evidence="4">The sequence shown here is derived from an EMBL/GenBank/DDBJ whole genome shotgun (WGS) entry which is preliminary data.</text>
</comment>
<organism evidence="4 5">
    <name type="scientific">Actinospica durhamensis</name>
    <dbReference type="NCBI Taxonomy" id="1508375"/>
    <lineage>
        <taxon>Bacteria</taxon>
        <taxon>Bacillati</taxon>
        <taxon>Actinomycetota</taxon>
        <taxon>Actinomycetes</taxon>
        <taxon>Catenulisporales</taxon>
        <taxon>Actinospicaceae</taxon>
        <taxon>Actinospica</taxon>
    </lineage>
</organism>
<evidence type="ECO:0000313" key="4">
    <source>
        <dbReference type="EMBL" id="MBR7835326.1"/>
    </source>
</evidence>
<keyword evidence="2" id="KW-1133">Transmembrane helix</keyword>
<accession>A0A941EQL8</accession>
<dbReference type="RefSeq" id="WP_212529821.1">
    <property type="nucleotide sequence ID" value="NZ_JAGSOG010000091.1"/>
</dbReference>
<reference evidence="4" key="1">
    <citation type="submission" date="2021-04" db="EMBL/GenBank/DDBJ databases">
        <title>Genome based classification of Actinospica acidithermotolerans sp. nov., an actinobacterium isolated from an Indonesian hot spring.</title>
        <authorList>
            <person name="Kusuma A.B."/>
            <person name="Putra K.E."/>
            <person name="Nafisah S."/>
            <person name="Loh J."/>
            <person name="Nouioui I."/>
            <person name="Goodfellow M."/>
        </authorList>
    </citation>
    <scope>NUCLEOTIDE SEQUENCE</scope>
    <source>
        <strain evidence="4">CSCA 57</strain>
    </source>
</reference>
<feature type="transmembrane region" description="Helical" evidence="2">
    <location>
        <begin position="73"/>
        <end position="98"/>
    </location>
</feature>
<feature type="domain" description="DUF4190" evidence="3">
    <location>
        <begin position="73"/>
        <end position="127"/>
    </location>
</feature>
<gene>
    <name evidence="4" type="ORF">KDL01_18780</name>
</gene>
<name>A0A941EQL8_9ACTN</name>
<evidence type="ECO:0000313" key="5">
    <source>
        <dbReference type="Proteomes" id="UP000675781"/>
    </source>
</evidence>
<feature type="region of interest" description="Disordered" evidence="1">
    <location>
        <begin position="1"/>
        <end position="42"/>
    </location>
</feature>
<keyword evidence="2" id="KW-0812">Transmembrane</keyword>
<feature type="transmembrane region" description="Helical" evidence="2">
    <location>
        <begin position="110"/>
        <end position="136"/>
    </location>
</feature>
<protein>
    <submittedName>
        <fullName evidence="4">DUF4190 domain-containing protein</fullName>
    </submittedName>
</protein>
<keyword evidence="5" id="KW-1185">Reference proteome</keyword>
<dbReference type="EMBL" id="JAGSOG010000091">
    <property type="protein sequence ID" value="MBR7835326.1"/>
    <property type="molecule type" value="Genomic_DNA"/>
</dbReference>
<keyword evidence="2" id="KW-0472">Membrane</keyword>
<evidence type="ECO:0000256" key="1">
    <source>
        <dbReference type="SAM" id="MobiDB-lite"/>
    </source>
</evidence>
<dbReference type="Pfam" id="PF13828">
    <property type="entry name" value="DUF4190"/>
    <property type="match status" value="1"/>
</dbReference>
<proteinExistence type="predicted"/>
<sequence length="143" mass="14572">MTAGLVPEPEDERPDPTPWRTAATPGLSGAGRGGRKADPASPWNVPGLSYLVQDRIEASGLPPASAGPPPLNVLSVLSLVFTVPVPPAGLILGVIALLQIRRSGERGFTMAVIGVALGSVLTVLALAVLVLIVWALTSFPGPG</sequence>
<dbReference type="Proteomes" id="UP000675781">
    <property type="component" value="Unassembled WGS sequence"/>
</dbReference>